<keyword evidence="4" id="KW-1185">Reference proteome</keyword>
<dbReference type="SMART" id="SM00254">
    <property type="entry name" value="ShKT"/>
    <property type="match status" value="2"/>
</dbReference>
<dbReference type="AlphaFoldDB" id="A0A914I0I0"/>
<proteinExistence type="predicted"/>
<feature type="disulfide bond" evidence="1">
    <location>
        <begin position="122"/>
        <end position="156"/>
    </location>
</feature>
<feature type="signal peptide" evidence="2">
    <location>
        <begin position="1"/>
        <end position="21"/>
    </location>
</feature>
<dbReference type="WBParaSite" id="Gr19_v10_g6178.t1">
    <property type="protein sequence ID" value="Gr19_v10_g6178.t1"/>
    <property type="gene ID" value="Gr19_v10_g6178"/>
</dbReference>
<reference evidence="5" key="1">
    <citation type="submission" date="2022-11" db="UniProtKB">
        <authorList>
            <consortium name="WormBaseParasite"/>
        </authorList>
    </citation>
    <scope>IDENTIFICATION</scope>
</reference>
<evidence type="ECO:0000313" key="5">
    <source>
        <dbReference type="WBParaSite" id="Gr19_v10_g6178.t1"/>
    </source>
</evidence>
<dbReference type="PROSITE" id="PS51670">
    <property type="entry name" value="SHKT"/>
    <property type="match status" value="1"/>
</dbReference>
<dbReference type="Gene3D" id="1.10.10.1870">
    <property type="entry name" value="ShTK domain-like"/>
    <property type="match status" value="1"/>
</dbReference>
<dbReference type="Pfam" id="PF01549">
    <property type="entry name" value="ShK"/>
    <property type="match status" value="2"/>
</dbReference>
<protein>
    <submittedName>
        <fullName evidence="5">ShKT domain-containing protein</fullName>
    </submittedName>
</protein>
<evidence type="ECO:0000256" key="2">
    <source>
        <dbReference type="SAM" id="SignalP"/>
    </source>
</evidence>
<dbReference type="InterPro" id="IPR003582">
    <property type="entry name" value="ShKT_dom"/>
</dbReference>
<organism evidence="4 5">
    <name type="scientific">Globodera rostochiensis</name>
    <name type="common">Golden nematode worm</name>
    <name type="synonym">Heterodera rostochiensis</name>
    <dbReference type="NCBI Taxonomy" id="31243"/>
    <lineage>
        <taxon>Eukaryota</taxon>
        <taxon>Metazoa</taxon>
        <taxon>Ecdysozoa</taxon>
        <taxon>Nematoda</taxon>
        <taxon>Chromadorea</taxon>
        <taxon>Rhabditida</taxon>
        <taxon>Tylenchina</taxon>
        <taxon>Tylenchomorpha</taxon>
        <taxon>Tylenchoidea</taxon>
        <taxon>Heteroderidae</taxon>
        <taxon>Heteroderinae</taxon>
        <taxon>Globodera</taxon>
    </lineage>
</organism>
<feature type="chain" id="PRO_5038032803" evidence="2">
    <location>
        <begin position="22"/>
        <end position="231"/>
    </location>
</feature>
<evidence type="ECO:0000313" key="4">
    <source>
        <dbReference type="Proteomes" id="UP000887572"/>
    </source>
</evidence>
<dbReference type="Gene3D" id="1.10.10.1940">
    <property type="match status" value="1"/>
</dbReference>
<sequence length="231" mass="25323">MNDRIIILSLINLLILNFCLSQHICSDGQPGLAQCQGNPPICTDTRALGCELGQNNGRWYCCAAYCDDAVPTRVALGTQNGRCRNGICPSDPSRICKRMSDGIEYCCPPAVPGPGGSNGTGCTDVANNCEQRADLCIIEYAYDQMVRECPKTCNVCPGTCDDLGTDCPDRQRAGYCEKTLYNDLMNWQCPKSPELLELASLRKFDIYPFNSLGGRKVCQVQFNHQSAGKVR</sequence>
<feature type="domain" description="ShKT" evidence="3">
    <location>
        <begin position="122"/>
        <end position="156"/>
    </location>
</feature>
<name>A0A914I0I0_GLORO</name>
<comment type="caution">
    <text evidence="1">Lacks conserved residue(s) required for the propagation of feature annotation.</text>
</comment>
<evidence type="ECO:0000259" key="3">
    <source>
        <dbReference type="PROSITE" id="PS51670"/>
    </source>
</evidence>
<evidence type="ECO:0000256" key="1">
    <source>
        <dbReference type="PROSITE-ProRule" id="PRU01005"/>
    </source>
</evidence>
<keyword evidence="1" id="KW-1015">Disulfide bond</keyword>
<accession>A0A914I0I0</accession>
<dbReference type="Proteomes" id="UP000887572">
    <property type="component" value="Unplaced"/>
</dbReference>
<keyword evidence="2" id="KW-0732">Signal</keyword>